<dbReference type="Proteomes" id="UP000825483">
    <property type="component" value="Unassembled WGS sequence"/>
</dbReference>
<dbReference type="InterPro" id="IPR016518">
    <property type="entry name" value="Alpha-L-fucosidase"/>
</dbReference>
<protein>
    <recommendedName>
        <fullName evidence="7">Glycosyl hydrolase family 95 N-terminal domain-containing protein</fullName>
    </recommendedName>
</protein>
<dbReference type="EMBL" id="BPUB01000003">
    <property type="protein sequence ID" value="GJG60231.1"/>
    <property type="molecule type" value="Genomic_DNA"/>
</dbReference>
<feature type="domain" description="Glycosyl hydrolase family 95 N-terminal" evidence="2">
    <location>
        <begin position="3"/>
        <end position="232"/>
    </location>
</feature>
<dbReference type="GO" id="GO:0005975">
    <property type="term" value="P:carbohydrate metabolic process"/>
    <property type="evidence" value="ECO:0007669"/>
    <property type="project" value="InterPro"/>
</dbReference>
<evidence type="ECO:0000259" key="3">
    <source>
        <dbReference type="Pfam" id="PF21307"/>
    </source>
</evidence>
<proteinExistence type="predicted"/>
<feature type="compositionally biased region" description="Polar residues" evidence="1">
    <location>
        <begin position="318"/>
        <end position="331"/>
    </location>
</feature>
<dbReference type="InterPro" id="IPR008928">
    <property type="entry name" value="6-hairpin_glycosidase_sf"/>
</dbReference>
<dbReference type="PANTHER" id="PTHR31084">
    <property type="entry name" value="ALPHA-L-FUCOSIDASE 2"/>
    <property type="match status" value="1"/>
</dbReference>
<dbReference type="Gene3D" id="1.50.10.10">
    <property type="match status" value="1"/>
</dbReference>
<evidence type="ECO:0000313" key="5">
    <source>
        <dbReference type="EMBL" id="GJG60231.1"/>
    </source>
</evidence>
<dbReference type="PANTHER" id="PTHR31084:SF0">
    <property type="entry name" value="ALPHA-L-FUCOSIDASE 2"/>
    <property type="match status" value="1"/>
</dbReference>
<dbReference type="PIRSF" id="PIRSF007663">
    <property type="entry name" value="UCP007663"/>
    <property type="match status" value="1"/>
</dbReference>
<evidence type="ECO:0008006" key="7">
    <source>
        <dbReference type="Google" id="ProtNLM"/>
    </source>
</evidence>
<dbReference type="Pfam" id="PF21307">
    <property type="entry name" value="Glyco_hydro_95_C"/>
    <property type="match status" value="1"/>
</dbReference>
<feature type="domain" description="Glycosyl hydrolase family 95 catalytic" evidence="4">
    <location>
        <begin position="262"/>
        <end position="710"/>
    </location>
</feature>
<organism evidence="5 6">
    <name type="scientific">Prevotella lacticifex</name>
    <dbReference type="NCBI Taxonomy" id="2854755"/>
    <lineage>
        <taxon>Bacteria</taxon>
        <taxon>Pseudomonadati</taxon>
        <taxon>Bacteroidota</taxon>
        <taxon>Bacteroidia</taxon>
        <taxon>Bacteroidales</taxon>
        <taxon>Prevotellaceae</taxon>
        <taxon>Prevotella</taxon>
    </lineage>
</organism>
<accession>A0A9R1CYB7</accession>
<evidence type="ECO:0000259" key="2">
    <source>
        <dbReference type="Pfam" id="PF14498"/>
    </source>
</evidence>
<feature type="domain" description="Alpha fucosidase A-like C-terminal" evidence="3">
    <location>
        <begin position="713"/>
        <end position="786"/>
    </location>
</feature>
<sequence>MRLWYDKPARYFEESLPIGNGKIGGLIYGDPADDIINLNDITYWTGGPVDNGEGFGASKWVAEIRKALFNEDYRLADSLQHYLQGGESADYQPVGTLHIIGDNKAPVTDYKRTLDIDSSLVHIDYTQGGVRYHREYFATFPDRLIAIRLTADKPASINTKVMLTALVPHNVKASDKQLTMIGHAMGDELETIHSCTVLLLNNDGGTVSGADSTLTVSGANAVTIYLVNETSFGGARAKPITTGSDYIEKATDEAWHTKNVTYKMIRDRHVSDYQRFYDRVKFRLGYQQCDNTKPTDKLLKEYTARTEKALGNEGAAATNGQTPSNALSSISGPEDADDDALETLYFQYGRYLLISSSRYQNSPVMLQGLWSPYLYSPWHGNYTMNINLEECYWPAEAVNLSEMTKPLEGFVSSLRDNGIYTARNYYGINDGWCCCHNSDIWAKTSPVGGGKQDPKWCNWNMGGAWVVSAVWDHYLYTNDKNYLRRKAFPLMKGAAEFCSEWLVRNPNKPDELITAPSTSPEAEYITDKGYKGATCYGGTSDLAIIRELFVNVLAAADVLDIKNDFTKKIAKQLEELHPYTVGKNGDLNEWYYDWDDADVHHRHQSHLYGLYPGHTLPPELYDAARRTLEMRGDESTGWSTGWRINLWARLGDGNHAYRLYRYLLRYVSPQDYNGPDAVHRGGTYPNLFDAHPPFQIDGNFGGTAGVCEMLVRSTPDGITLLPALPDEWKDGAITGIRLRGHYVVDMEWKNGKVTNYTITSKEPLSAVVKVNGHTKKLKLKKRGNEMLYSVSNVF</sequence>
<dbReference type="InterPro" id="IPR049053">
    <property type="entry name" value="AFCA-like_C"/>
</dbReference>
<dbReference type="InterPro" id="IPR012341">
    <property type="entry name" value="6hp_glycosidase-like_sf"/>
</dbReference>
<name>A0A9R1CYB7_9BACT</name>
<evidence type="ECO:0000259" key="4">
    <source>
        <dbReference type="Pfam" id="PF22124"/>
    </source>
</evidence>
<dbReference type="Pfam" id="PF22124">
    <property type="entry name" value="Glyco_hydro_95_cat"/>
    <property type="match status" value="1"/>
</dbReference>
<dbReference type="Pfam" id="PF14498">
    <property type="entry name" value="Glyco_hyd_65N_2"/>
    <property type="match status" value="1"/>
</dbReference>
<dbReference type="InterPro" id="IPR027414">
    <property type="entry name" value="GH95_N_dom"/>
</dbReference>
<dbReference type="InterPro" id="IPR054363">
    <property type="entry name" value="GH95_cat"/>
</dbReference>
<dbReference type="AlphaFoldDB" id="A0A9R1CYB7"/>
<dbReference type="GO" id="GO:0004560">
    <property type="term" value="F:alpha-L-fucosidase activity"/>
    <property type="evidence" value="ECO:0007669"/>
    <property type="project" value="InterPro"/>
</dbReference>
<evidence type="ECO:0000256" key="1">
    <source>
        <dbReference type="SAM" id="MobiDB-lite"/>
    </source>
</evidence>
<evidence type="ECO:0000313" key="6">
    <source>
        <dbReference type="Proteomes" id="UP000825483"/>
    </source>
</evidence>
<comment type="caution">
    <text evidence="5">The sequence shown here is derived from an EMBL/GenBank/DDBJ whole genome shotgun (WGS) entry which is preliminary data.</text>
</comment>
<dbReference type="SUPFAM" id="SSF48208">
    <property type="entry name" value="Six-hairpin glycosidases"/>
    <property type="match status" value="1"/>
</dbReference>
<gene>
    <name evidence="5" type="ORF">PRLR5076_30820</name>
</gene>
<keyword evidence="6" id="KW-1185">Reference proteome</keyword>
<reference evidence="5" key="1">
    <citation type="journal article" date="2022" name="Int. J. Syst. Evol. Microbiol.">
        <title>Prevotella lacticifex sp. nov., isolated from the rumen of cows.</title>
        <authorList>
            <person name="Shinkai T."/>
            <person name="Ikeyama N."/>
            <person name="Kumagai M."/>
            <person name="Ohmori H."/>
            <person name="Sakamoto M."/>
            <person name="Ohkuma M."/>
            <person name="Mitsumori M."/>
        </authorList>
    </citation>
    <scope>NUCLEOTIDE SEQUENCE</scope>
    <source>
        <strain evidence="5">R5076</strain>
    </source>
</reference>
<feature type="region of interest" description="Disordered" evidence="1">
    <location>
        <begin position="311"/>
        <end position="334"/>
    </location>
</feature>